<feature type="region of interest" description="Disordered" evidence="6">
    <location>
        <begin position="408"/>
        <end position="431"/>
    </location>
</feature>
<dbReference type="CDD" id="cd14014">
    <property type="entry name" value="STKc_PknB_like"/>
    <property type="match status" value="1"/>
</dbReference>
<keyword evidence="9" id="KW-1185">Reference proteome</keyword>
<dbReference type="PROSITE" id="PS00108">
    <property type="entry name" value="PROTEIN_KINASE_ST"/>
    <property type="match status" value="1"/>
</dbReference>
<gene>
    <name evidence="8" type="ORF">CC117_05035</name>
</gene>
<feature type="region of interest" description="Disordered" evidence="6">
    <location>
        <begin position="305"/>
        <end position="378"/>
    </location>
</feature>
<dbReference type="SUPFAM" id="SSF69304">
    <property type="entry name" value="Tricorn protease N-terminal domain"/>
    <property type="match status" value="1"/>
</dbReference>
<evidence type="ECO:0000259" key="7">
    <source>
        <dbReference type="PROSITE" id="PS50011"/>
    </source>
</evidence>
<feature type="compositionally biased region" description="Low complexity" evidence="6">
    <location>
        <begin position="335"/>
        <end position="344"/>
    </location>
</feature>
<evidence type="ECO:0000256" key="5">
    <source>
        <dbReference type="PROSITE-ProRule" id="PRU10141"/>
    </source>
</evidence>
<evidence type="ECO:0000256" key="3">
    <source>
        <dbReference type="ARBA" id="ARBA00022777"/>
    </source>
</evidence>
<feature type="compositionally biased region" description="Basic and acidic residues" evidence="6">
    <location>
        <begin position="367"/>
        <end position="376"/>
    </location>
</feature>
<dbReference type="Pfam" id="PF00069">
    <property type="entry name" value="Pkinase"/>
    <property type="match status" value="1"/>
</dbReference>
<dbReference type="PROSITE" id="PS50011">
    <property type="entry name" value="PROTEIN_KINASE_DOM"/>
    <property type="match status" value="1"/>
</dbReference>
<feature type="binding site" evidence="5">
    <location>
        <position position="53"/>
    </location>
    <ligand>
        <name>ATP</name>
        <dbReference type="ChEBI" id="CHEBI:30616"/>
    </ligand>
</feature>
<dbReference type="PANTHER" id="PTHR43289">
    <property type="entry name" value="MITOGEN-ACTIVATED PROTEIN KINASE KINASE KINASE 20-RELATED"/>
    <property type="match status" value="1"/>
</dbReference>
<evidence type="ECO:0000256" key="4">
    <source>
        <dbReference type="ARBA" id="ARBA00022840"/>
    </source>
</evidence>
<dbReference type="EMBL" id="MBLM01000130">
    <property type="protein sequence ID" value="OHV33814.1"/>
    <property type="molecule type" value="Genomic_DNA"/>
</dbReference>
<dbReference type="SUPFAM" id="SSF56112">
    <property type="entry name" value="Protein kinase-like (PK-like)"/>
    <property type="match status" value="1"/>
</dbReference>
<dbReference type="InterPro" id="IPR000719">
    <property type="entry name" value="Prot_kinase_dom"/>
</dbReference>
<dbReference type="Gene3D" id="1.10.510.10">
    <property type="entry name" value="Transferase(Phosphotransferase) domain 1"/>
    <property type="match status" value="1"/>
</dbReference>
<dbReference type="PANTHER" id="PTHR43289:SF34">
    <property type="entry name" value="SERINE_THREONINE-PROTEIN KINASE YBDM-RELATED"/>
    <property type="match status" value="1"/>
</dbReference>
<dbReference type="GO" id="GO:0005524">
    <property type="term" value="F:ATP binding"/>
    <property type="evidence" value="ECO:0007669"/>
    <property type="project" value="UniProtKB-UniRule"/>
</dbReference>
<organism evidence="8 9">
    <name type="scientific">Parafrankia colletiae</name>
    <dbReference type="NCBI Taxonomy" id="573497"/>
    <lineage>
        <taxon>Bacteria</taxon>
        <taxon>Bacillati</taxon>
        <taxon>Actinomycetota</taxon>
        <taxon>Actinomycetes</taxon>
        <taxon>Frankiales</taxon>
        <taxon>Frankiaceae</taxon>
        <taxon>Parafrankia</taxon>
    </lineage>
</organism>
<sequence>MSSEAGIPARTVPLGADDPRELGSYQLLGKLGQGGMGTVYLGRSQQGRLVAIKVIRADVADNPEFRARFWSEAETARRVARVCTAEVLEAAPHAPQPYLVTEFIEGETLARFVARNGPLADANLEQLAVGVAAALTAIHRAGIVHRDLKPANVVLSPFGPRVIDFGIARALDSASGLTGDLQQLGTPAFMSPEQIEGGAVTPAVDIWAWGGLVTYAATGHYPFGEGNAQVLLYRALNEEPRLDGVDTALRPIVWHAMRKNPAGRPTAQQLMLRLLGDPTDDVDATIDPSEVTNVLQGWNLPIAPGTGPGLHAAGPGGGQTGSAGGGPGADDRTVATIAATRGPGAATGAGPGTGPSSGGTGGGGTPERTRVDEGSHRNRRGPVVIGAAAAVAAVVIAATLIALGGGGDDDAASGSDAPASLPPGALPQSAAPLDDTTMVFASDQNGNYDLFTGRLPDQGELTDIRPITTTAEDDLLPSVSADRRTVVFTRREGAENALYAVAADGSGAPIRLFTSGPASKLTIADDARPSLSPDGKFLVVRSTTSVEGLPDAGLYVASLDGVTVFRLNAKPQATDPAWSPSGELIAYWSSDTESDRGFIVTIPVRRDSTPTPVTAGDGNRDADPTFSPDGQRIAFSREVEGDLEIFQMNTDGSGLTRVTAEPGRDQDPAYSPDGSRLVFTGERGTPVRRLYLTDPANTTDADRLLTNIPSFHVRWSNG</sequence>
<feature type="region of interest" description="Disordered" evidence="6">
    <location>
        <begin position="607"/>
        <end position="626"/>
    </location>
</feature>
<proteinExistence type="predicted"/>
<dbReference type="Gene3D" id="3.30.200.20">
    <property type="entry name" value="Phosphorylase Kinase, domain 1"/>
    <property type="match status" value="1"/>
</dbReference>
<dbReference type="AlphaFoldDB" id="A0A1S1QN97"/>
<keyword evidence="8" id="KW-0723">Serine/threonine-protein kinase</keyword>
<dbReference type="Gene3D" id="2.120.10.30">
    <property type="entry name" value="TolB, C-terminal domain"/>
    <property type="match status" value="2"/>
</dbReference>
<dbReference type="InterPro" id="IPR011042">
    <property type="entry name" value="6-blade_b-propeller_TolB-like"/>
</dbReference>
<feature type="compositionally biased region" description="Gly residues" evidence="6">
    <location>
        <begin position="345"/>
        <end position="365"/>
    </location>
</feature>
<keyword evidence="4 5" id="KW-0067">ATP-binding</keyword>
<feature type="compositionally biased region" description="Gly residues" evidence="6">
    <location>
        <begin position="314"/>
        <end position="328"/>
    </location>
</feature>
<dbReference type="InterPro" id="IPR008271">
    <property type="entry name" value="Ser/Thr_kinase_AS"/>
</dbReference>
<evidence type="ECO:0000313" key="9">
    <source>
        <dbReference type="Proteomes" id="UP000179627"/>
    </source>
</evidence>
<name>A0A1S1QN97_9ACTN</name>
<evidence type="ECO:0000256" key="1">
    <source>
        <dbReference type="ARBA" id="ARBA00022679"/>
    </source>
</evidence>
<evidence type="ECO:0000256" key="2">
    <source>
        <dbReference type="ARBA" id="ARBA00022741"/>
    </source>
</evidence>
<dbReference type="PROSITE" id="PS00107">
    <property type="entry name" value="PROTEIN_KINASE_ATP"/>
    <property type="match status" value="1"/>
</dbReference>
<accession>A0A1S1QN97</accession>
<dbReference type="RefSeq" id="WP_071086925.1">
    <property type="nucleotide sequence ID" value="NZ_MBLM01000130.1"/>
</dbReference>
<protein>
    <submittedName>
        <fullName evidence="8">Serine/threonine protein kinase</fullName>
    </submittedName>
</protein>
<feature type="domain" description="Protein kinase" evidence="7">
    <location>
        <begin position="25"/>
        <end position="280"/>
    </location>
</feature>
<dbReference type="InterPro" id="IPR011009">
    <property type="entry name" value="Kinase-like_dom_sf"/>
</dbReference>
<dbReference type="GO" id="GO:0004674">
    <property type="term" value="F:protein serine/threonine kinase activity"/>
    <property type="evidence" value="ECO:0007669"/>
    <property type="project" value="UniProtKB-KW"/>
</dbReference>
<dbReference type="InterPro" id="IPR017441">
    <property type="entry name" value="Protein_kinase_ATP_BS"/>
</dbReference>
<dbReference type="InterPro" id="IPR011659">
    <property type="entry name" value="WD40"/>
</dbReference>
<evidence type="ECO:0000256" key="6">
    <source>
        <dbReference type="SAM" id="MobiDB-lite"/>
    </source>
</evidence>
<evidence type="ECO:0000313" key="8">
    <source>
        <dbReference type="EMBL" id="OHV33814.1"/>
    </source>
</evidence>
<dbReference type="SMART" id="SM00220">
    <property type="entry name" value="S_TKc"/>
    <property type="match status" value="1"/>
</dbReference>
<dbReference type="Proteomes" id="UP000179627">
    <property type="component" value="Unassembled WGS sequence"/>
</dbReference>
<keyword evidence="2 5" id="KW-0547">Nucleotide-binding</keyword>
<dbReference type="Pfam" id="PF07676">
    <property type="entry name" value="PD40"/>
    <property type="match status" value="5"/>
</dbReference>
<keyword evidence="3 8" id="KW-0418">Kinase</keyword>
<reference evidence="9" key="1">
    <citation type="submission" date="2016-07" db="EMBL/GenBank/DDBJ databases">
        <title>Sequence Frankia sp. strain CcI1.17.</title>
        <authorList>
            <person name="Ghodhbane-Gtari F."/>
            <person name="Swanson E."/>
            <person name="Gueddou A."/>
            <person name="Morris K."/>
            <person name="Hezbri K."/>
            <person name="Ktari A."/>
            <person name="Nouioui I."/>
            <person name="Abebe-Akele F."/>
            <person name="Simpson S."/>
            <person name="Thomas K."/>
            <person name="Gtari M."/>
            <person name="Tisa L.S."/>
            <person name="Hurst S."/>
        </authorList>
    </citation>
    <scope>NUCLEOTIDE SEQUENCE [LARGE SCALE GENOMIC DNA]</scope>
    <source>
        <strain evidence="9">Cc1.17</strain>
    </source>
</reference>
<keyword evidence="1" id="KW-0808">Transferase</keyword>
<comment type="caution">
    <text evidence="8">The sequence shown here is derived from an EMBL/GenBank/DDBJ whole genome shotgun (WGS) entry which is preliminary data.</text>
</comment>
<dbReference type="OrthoDB" id="3915799at2"/>